<dbReference type="EMBL" id="QJKJ01008752">
    <property type="protein sequence ID" value="RDX78777.1"/>
    <property type="molecule type" value="Genomic_DNA"/>
</dbReference>
<dbReference type="STRING" id="157652.A0A371FKC9"/>
<dbReference type="Proteomes" id="UP000257109">
    <property type="component" value="Unassembled WGS sequence"/>
</dbReference>
<dbReference type="OrthoDB" id="1726667at2759"/>
<feature type="non-terminal residue" evidence="2">
    <location>
        <position position="105"/>
    </location>
</feature>
<gene>
    <name evidence="2" type="ORF">CR513_40896</name>
</gene>
<organism evidence="2 3">
    <name type="scientific">Mucuna pruriens</name>
    <name type="common">Velvet bean</name>
    <name type="synonym">Dolichos pruriens</name>
    <dbReference type="NCBI Taxonomy" id="157652"/>
    <lineage>
        <taxon>Eukaryota</taxon>
        <taxon>Viridiplantae</taxon>
        <taxon>Streptophyta</taxon>
        <taxon>Embryophyta</taxon>
        <taxon>Tracheophyta</taxon>
        <taxon>Spermatophyta</taxon>
        <taxon>Magnoliopsida</taxon>
        <taxon>eudicotyledons</taxon>
        <taxon>Gunneridae</taxon>
        <taxon>Pentapetalae</taxon>
        <taxon>rosids</taxon>
        <taxon>fabids</taxon>
        <taxon>Fabales</taxon>
        <taxon>Fabaceae</taxon>
        <taxon>Papilionoideae</taxon>
        <taxon>50 kb inversion clade</taxon>
        <taxon>NPAAA clade</taxon>
        <taxon>indigoferoid/millettioid clade</taxon>
        <taxon>Phaseoleae</taxon>
        <taxon>Mucuna</taxon>
    </lineage>
</organism>
<protein>
    <submittedName>
        <fullName evidence="2">Uncharacterized protein</fullName>
    </submittedName>
</protein>
<accession>A0A371FKC9</accession>
<evidence type="ECO:0000313" key="3">
    <source>
        <dbReference type="Proteomes" id="UP000257109"/>
    </source>
</evidence>
<evidence type="ECO:0000256" key="1">
    <source>
        <dbReference type="SAM" id="MobiDB-lite"/>
    </source>
</evidence>
<evidence type="ECO:0000313" key="2">
    <source>
        <dbReference type="EMBL" id="RDX78777.1"/>
    </source>
</evidence>
<proteinExistence type="predicted"/>
<keyword evidence="3" id="KW-1185">Reference proteome</keyword>
<feature type="non-terminal residue" evidence="2">
    <location>
        <position position="1"/>
    </location>
</feature>
<dbReference type="AlphaFoldDB" id="A0A371FKC9"/>
<feature type="region of interest" description="Disordered" evidence="1">
    <location>
        <begin position="1"/>
        <end position="31"/>
    </location>
</feature>
<comment type="caution">
    <text evidence="2">The sequence shown here is derived from an EMBL/GenBank/DDBJ whole genome shotgun (WGS) entry which is preliminary data.</text>
</comment>
<name>A0A371FKC9_MUCPR</name>
<reference evidence="2" key="1">
    <citation type="submission" date="2018-05" db="EMBL/GenBank/DDBJ databases">
        <title>Draft genome of Mucuna pruriens seed.</title>
        <authorList>
            <person name="Nnadi N.E."/>
            <person name="Vos R."/>
            <person name="Hasami M.H."/>
            <person name="Devisetty U.K."/>
            <person name="Aguiy J.C."/>
        </authorList>
    </citation>
    <scope>NUCLEOTIDE SEQUENCE [LARGE SCALE GENOMIC DNA]</scope>
    <source>
        <strain evidence="2">JCA_2017</strain>
    </source>
</reference>
<sequence length="105" mass="11665">MDGAVSKVSGDLKSSSFDRIRPPPPPPPDSSLVLVARPPRHLSHSITFYDCSFRLGFDLLNKRCRTGRARSFVQFALLLEWFSVTRSGDELSVGLPRCSRNSAET</sequence>